<dbReference type="AlphaFoldDB" id="A0A6C2YIG1"/>
<keyword evidence="3" id="KW-1185">Reference proteome</keyword>
<dbReference type="InParanoid" id="A0A6C2YIG1"/>
<dbReference type="InterPro" id="IPR022265">
    <property type="entry name" value="CHP03790"/>
</dbReference>
<dbReference type="KEGG" id="tim:GMBLW1_29110"/>
<dbReference type="RefSeq" id="WP_162656271.1">
    <property type="nucleotide sequence ID" value="NZ_LR593887.1"/>
</dbReference>
<feature type="coiled-coil region" evidence="1">
    <location>
        <begin position="117"/>
        <end position="163"/>
    </location>
</feature>
<name>A0A6C2YIG1_9BACT</name>
<evidence type="ECO:0000313" key="2">
    <source>
        <dbReference type="EMBL" id="VIP01049.1"/>
    </source>
</evidence>
<sequence>MRGIVPIVLGMSLLVGINPVHALEPDEILVLSNRNVPASQQLAMHYLQARNVPAANHLPLDVPTVEDVSLAQYQSNLVAPIRAKLKDLPKIRCLLLMYGLPLRVGATPIDAATQTQVAMLQRDLDQVRNQLEAAKKANEMATVADLQKKEQQYRQQIGQLSMRESVASVDSELMLVHWDQYPRNRWVINPLYWQLPVSEQTKAKPILMTCRLDGPTVEIVRRCIDQAIAVERTGLAGKVYVDARGIRYDAKSDTGGGYGGYDESMREMAALLKSTGKLDVILNDKPELFTPESCPECALYCGWYSHAQFIDSNRFVPGAIAWHLASSEAVSLKRVGAKYWCKNLLEKGAIATLGPVAEPYTIGFPKPAEFFGMLATGKVCLVEAYARTTLLTSWMGVLVGDPLYRPFAKNPIVEESAVKASPVGGQPLTPRRR</sequence>
<dbReference type="EMBL" id="LR593887">
    <property type="protein sequence ID" value="VTR97523.1"/>
    <property type="molecule type" value="Genomic_DNA"/>
</dbReference>
<evidence type="ECO:0000313" key="3">
    <source>
        <dbReference type="Proteomes" id="UP000464378"/>
    </source>
</evidence>
<organism evidence="2">
    <name type="scientific">Tuwongella immobilis</name>
    <dbReference type="NCBI Taxonomy" id="692036"/>
    <lineage>
        <taxon>Bacteria</taxon>
        <taxon>Pseudomonadati</taxon>
        <taxon>Planctomycetota</taxon>
        <taxon>Planctomycetia</taxon>
        <taxon>Gemmatales</taxon>
        <taxon>Gemmataceae</taxon>
        <taxon>Tuwongella</taxon>
    </lineage>
</organism>
<reference evidence="2" key="1">
    <citation type="submission" date="2019-04" db="EMBL/GenBank/DDBJ databases">
        <authorList>
            <consortium name="Science for Life Laboratories"/>
        </authorList>
    </citation>
    <scope>NUCLEOTIDE SEQUENCE</scope>
    <source>
        <strain evidence="2">MBLW1</strain>
    </source>
</reference>
<dbReference type="NCBIfam" id="TIGR03790">
    <property type="entry name" value="TIGR03790 family protein"/>
    <property type="match status" value="1"/>
</dbReference>
<dbReference type="EMBL" id="LR586016">
    <property type="protein sequence ID" value="VIP01049.1"/>
    <property type="molecule type" value="Genomic_DNA"/>
</dbReference>
<protein>
    <submittedName>
        <fullName evidence="2">Marine sediment metagenome DNA, contig: S01H1_L05325</fullName>
    </submittedName>
</protein>
<accession>A0A6C2YIG1</accession>
<dbReference type="Proteomes" id="UP000464378">
    <property type="component" value="Chromosome"/>
</dbReference>
<evidence type="ECO:0000256" key="1">
    <source>
        <dbReference type="SAM" id="Coils"/>
    </source>
</evidence>
<keyword evidence="1" id="KW-0175">Coiled coil</keyword>
<proteinExistence type="predicted"/>
<gene>
    <name evidence="2" type="ORF">GMBLW1_29110</name>
</gene>